<keyword evidence="1" id="KW-1133">Transmembrane helix</keyword>
<reference evidence="2" key="2">
    <citation type="submission" date="2020-09" db="EMBL/GenBank/DDBJ databases">
        <authorList>
            <person name="Sun Q."/>
            <person name="Kim S."/>
        </authorList>
    </citation>
    <scope>NUCLEOTIDE SEQUENCE</scope>
    <source>
        <strain evidence="2">KCTC 42731</strain>
    </source>
</reference>
<evidence type="ECO:0000313" key="2">
    <source>
        <dbReference type="EMBL" id="GHF78040.1"/>
    </source>
</evidence>
<keyword evidence="3" id="KW-1185">Reference proteome</keyword>
<dbReference type="RefSeq" id="WP_189766795.1">
    <property type="nucleotide sequence ID" value="NZ_BNCK01000001.1"/>
</dbReference>
<keyword evidence="1" id="KW-0472">Membrane</keyword>
<evidence type="ECO:0000256" key="1">
    <source>
        <dbReference type="SAM" id="Phobius"/>
    </source>
</evidence>
<dbReference type="Proteomes" id="UP000623842">
    <property type="component" value="Unassembled WGS sequence"/>
</dbReference>
<organism evidence="2 3">
    <name type="scientific">Thalassotalea marina</name>
    <dbReference type="NCBI Taxonomy" id="1673741"/>
    <lineage>
        <taxon>Bacteria</taxon>
        <taxon>Pseudomonadati</taxon>
        <taxon>Pseudomonadota</taxon>
        <taxon>Gammaproteobacteria</taxon>
        <taxon>Alteromonadales</taxon>
        <taxon>Colwelliaceae</taxon>
        <taxon>Thalassotalea</taxon>
    </lineage>
</organism>
<comment type="caution">
    <text evidence="2">The sequence shown here is derived from an EMBL/GenBank/DDBJ whole genome shotgun (WGS) entry which is preliminary data.</text>
</comment>
<keyword evidence="1" id="KW-0812">Transmembrane</keyword>
<evidence type="ECO:0000313" key="3">
    <source>
        <dbReference type="Proteomes" id="UP000623842"/>
    </source>
</evidence>
<feature type="transmembrane region" description="Helical" evidence="1">
    <location>
        <begin position="78"/>
        <end position="98"/>
    </location>
</feature>
<gene>
    <name evidence="2" type="ORF">GCM10017161_01350</name>
</gene>
<name>A0A919BBE9_9GAMM</name>
<proteinExistence type="predicted"/>
<feature type="transmembrane region" description="Helical" evidence="1">
    <location>
        <begin position="20"/>
        <end position="40"/>
    </location>
</feature>
<accession>A0A919BBE9</accession>
<reference evidence="2" key="1">
    <citation type="journal article" date="2014" name="Int. J. Syst. Evol. Microbiol.">
        <title>Complete genome sequence of Corynebacterium casei LMG S-19264T (=DSM 44701T), isolated from a smear-ripened cheese.</title>
        <authorList>
            <consortium name="US DOE Joint Genome Institute (JGI-PGF)"/>
            <person name="Walter F."/>
            <person name="Albersmeier A."/>
            <person name="Kalinowski J."/>
            <person name="Ruckert C."/>
        </authorList>
    </citation>
    <scope>NUCLEOTIDE SEQUENCE</scope>
    <source>
        <strain evidence="2">KCTC 42731</strain>
    </source>
</reference>
<dbReference type="EMBL" id="BNCK01000001">
    <property type="protein sequence ID" value="GHF78040.1"/>
    <property type="molecule type" value="Genomic_DNA"/>
</dbReference>
<dbReference type="AlphaFoldDB" id="A0A919BBE9"/>
<sequence length="99" mass="11285">MSRLTAEQKIQPHWWRKTLIGVVLGLSFAYSIIAIFAWYGPGGIDAPVKVQLNMWLVGLIWLLCLPFVYLFKTAGQAFKYLLIANMVGYAVFFALRTWA</sequence>
<feature type="transmembrane region" description="Helical" evidence="1">
    <location>
        <begin position="52"/>
        <end position="71"/>
    </location>
</feature>
<protein>
    <submittedName>
        <fullName evidence="2">Uncharacterized protein</fullName>
    </submittedName>
</protein>